<dbReference type="Proteomes" id="UP000263642">
    <property type="component" value="Unassembled WGS sequence"/>
</dbReference>
<evidence type="ECO:0000313" key="1">
    <source>
        <dbReference type="EMBL" id="HCO22803.1"/>
    </source>
</evidence>
<accession>A0A3D3R1V3</accession>
<protein>
    <submittedName>
        <fullName evidence="1">Uncharacterized protein</fullName>
    </submittedName>
</protein>
<organism evidence="1 2">
    <name type="scientific">Gimesia maris</name>
    <dbReference type="NCBI Taxonomy" id="122"/>
    <lineage>
        <taxon>Bacteria</taxon>
        <taxon>Pseudomonadati</taxon>
        <taxon>Planctomycetota</taxon>
        <taxon>Planctomycetia</taxon>
        <taxon>Planctomycetales</taxon>
        <taxon>Planctomycetaceae</taxon>
        <taxon>Gimesia</taxon>
    </lineage>
</organism>
<name>A0A3D3R1V3_9PLAN</name>
<reference evidence="1 2" key="1">
    <citation type="journal article" date="2018" name="Nat. Biotechnol.">
        <title>A standardized bacterial taxonomy based on genome phylogeny substantially revises the tree of life.</title>
        <authorList>
            <person name="Parks D.H."/>
            <person name="Chuvochina M."/>
            <person name="Waite D.W."/>
            <person name="Rinke C."/>
            <person name="Skarshewski A."/>
            <person name="Chaumeil P.A."/>
            <person name="Hugenholtz P."/>
        </authorList>
    </citation>
    <scope>NUCLEOTIDE SEQUENCE [LARGE SCALE GENOMIC DNA]</scope>
    <source>
        <strain evidence="1">UBA9375</strain>
    </source>
</reference>
<dbReference type="EMBL" id="DQAY01000045">
    <property type="protein sequence ID" value="HCO22803.1"/>
    <property type="molecule type" value="Genomic_DNA"/>
</dbReference>
<proteinExistence type="predicted"/>
<sequence length="79" mass="9265">MLLSDPDFRTAWFNRLDSTRVTWSTSLGNILERKAIKLITSKKAKCGPKYHAKKHDDRKARGILFQKVFICKDLDIEWL</sequence>
<evidence type="ECO:0000313" key="2">
    <source>
        <dbReference type="Proteomes" id="UP000263642"/>
    </source>
</evidence>
<comment type="caution">
    <text evidence="1">The sequence shown here is derived from an EMBL/GenBank/DDBJ whole genome shotgun (WGS) entry which is preliminary data.</text>
</comment>
<dbReference type="AlphaFoldDB" id="A0A3D3R1V3"/>
<gene>
    <name evidence="1" type="ORF">DIT97_07000</name>
</gene>